<evidence type="ECO:0000256" key="2">
    <source>
        <dbReference type="ARBA" id="ARBA00007970"/>
    </source>
</evidence>
<dbReference type="eggNOG" id="COG0079">
    <property type="taxonomic scope" value="Bacteria"/>
</dbReference>
<comment type="cofactor">
    <cofactor evidence="1 6">
        <name>pyridoxal 5'-phosphate</name>
        <dbReference type="ChEBI" id="CHEBI:597326"/>
    </cofactor>
</comment>
<dbReference type="Proteomes" id="UP000005709">
    <property type="component" value="Unassembled WGS sequence"/>
</dbReference>
<name>C8PJV9_9BACT</name>
<comment type="similarity">
    <text evidence="2">Belongs to the class-II pyridoxal-phosphate-dependent aminotransferase family. Histidinol-phosphate aminotransferase subfamily.</text>
</comment>
<reference evidence="8 9" key="1">
    <citation type="submission" date="2009-07" db="EMBL/GenBank/DDBJ databases">
        <authorList>
            <person name="Madupu R."/>
            <person name="Sebastian Y."/>
            <person name="Durkin A.S."/>
            <person name="Torralba M."/>
            <person name="Methe B."/>
            <person name="Sutton G.G."/>
            <person name="Strausberg R.L."/>
            <person name="Nelson K.E."/>
        </authorList>
    </citation>
    <scope>NUCLEOTIDE SEQUENCE [LARGE SCALE GENOMIC DNA]</scope>
    <source>
        <strain evidence="8 9">RM3268</strain>
    </source>
</reference>
<dbReference type="InterPro" id="IPR004839">
    <property type="entry name" value="Aminotransferase_I/II_large"/>
</dbReference>
<comment type="caution">
    <text evidence="8">The sequence shown here is derived from an EMBL/GenBank/DDBJ whole genome shotgun (WGS) entry which is preliminary data.</text>
</comment>
<keyword evidence="4" id="KW-0808">Transferase</keyword>
<dbReference type="Gene3D" id="3.40.640.10">
    <property type="entry name" value="Type I PLP-dependent aspartate aminotransferase-like (Major domain)"/>
    <property type="match status" value="1"/>
</dbReference>
<dbReference type="OrthoDB" id="9813612at2"/>
<dbReference type="SUPFAM" id="SSF53383">
    <property type="entry name" value="PLP-dependent transferases"/>
    <property type="match status" value="1"/>
</dbReference>
<dbReference type="RefSeq" id="WP_005872252.1">
    <property type="nucleotide sequence ID" value="NZ_ACYG01000027.1"/>
</dbReference>
<keyword evidence="9" id="KW-1185">Reference proteome</keyword>
<evidence type="ECO:0000256" key="5">
    <source>
        <dbReference type="ARBA" id="ARBA00022898"/>
    </source>
</evidence>
<dbReference type="InterPro" id="IPR015422">
    <property type="entry name" value="PyrdxlP-dep_Trfase_small"/>
</dbReference>
<accession>C8PJV9</accession>
<dbReference type="PANTHER" id="PTHR43643">
    <property type="entry name" value="HISTIDINOL-PHOSPHATE AMINOTRANSFERASE 2"/>
    <property type="match status" value="1"/>
</dbReference>
<dbReference type="PROSITE" id="PS00599">
    <property type="entry name" value="AA_TRANSFER_CLASS_2"/>
    <property type="match status" value="1"/>
</dbReference>
<evidence type="ECO:0000256" key="4">
    <source>
        <dbReference type="ARBA" id="ARBA00022679"/>
    </source>
</evidence>
<dbReference type="Gene3D" id="3.90.1150.10">
    <property type="entry name" value="Aspartate Aminotransferase, domain 1"/>
    <property type="match status" value="1"/>
</dbReference>
<proteinExistence type="inferred from homology"/>
<evidence type="ECO:0000256" key="3">
    <source>
        <dbReference type="ARBA" id="ARBA00022576"/>
    </source>
</evidence>
<dbReference type="GO" id="GO:0030170">
    <property type="term" value="F:pyridoxal phosphate binding"/>
    <property type="evidence" value="ECO:0007669"/>
    <property type="project" value="InterPro"/>
</dbReference>
<keyword evidence="5 6" id="KW-0663">Pyridoxal phosphate</keyword>
<dbReference type="Pfam" id="PF00155">
    <property type="entry name" value="Aminotran_1_2"/>
    <property type="match status" value="1"/>
</dbReference>
<evidence type="ECO:0000256" key="1">
    <source>
        <dbReference type="ARBA" id="ARBA00001933"/>
    </source>
</evidence>
<organism evidence="8 9">
    <name type="scientific">Campylobacter gracilis RM3268</name>
    <dbReference type="NCBI Taxonomy" id="553220"/>
    <lineage>
        <taxon>Bacteria</taxon>
        <taxon>Pseudomonadati</taxon>
        <taxon>Campylobacterota</taxon>
        <taxon>Epsilonproteobacteria</taxon>
        <taxon>Campylobacterales</taxon>
        <taxon>Campylobacteraceae</taxon>
        <taxon>Campylobacter</taxon>
    </lineage>
</organism>
<protein>
    <submittedName>
        <fullName evidence="8">Putative histidinol-phosphate transaminase</fullName>
    </submittedName>
</protein>
<dbReference type="STRING" id="824.CGRAC_0733"/>
<gene>
    <name evidence="8" type="ORF">CAMGR0001_1510</name>
</gene>
<dbReference type="PANTHER" id="PTHR43643:SF3">
    <property type="entry name" value="HISTIDINOL-PHOSPHATE AMINOTRANSFERASE"/>
    <property type="match status" value="1"/>
</dbReference>
<sequence>MFENKYIAKLKPYKLASHKVWELNDDEILKLDWNEATIQPSPRVKETLIEFIKNGHINWYPDTNNTLLLKELSLYCDISVDNIQYFGSSDYLHEYIAKTFIQDNDKVLIVAPTYDNFRSTMESCGGIVESFYLNKDFTFSNNLFCATLNKFEPKIVYICNPNNPTGTVYNNDLIEGLVARFQNILFIIDEAYWEFTSITCKDLAKKYNNILICRTFSKAFALASFRIGYVISSAGNINMISKIRNPKNITALSQIAAIAALQNKEYMKKYVKEVNDAKLFFDKGLRELGYNVFGIGGNFSLIKFQDKTSKNKFIEFLEMNKIFIRDYGHIPNMENCVRITIGTTRQMEKVLNIIRGLRIEK</sequence>
<dbReference type="CDD" id="cd00609">
    <property type="entry name" value="AAT_like"/>
    <property type="match status" value="1"/>
</dbReference>
<feature type="domain" description="Aminotransferase class I/classII large" evidence="7">
    <location>
        <begin position="27"/>
        <end position="353"/>
    </location>
</feature>
<keyword evidence="3" id="KW-0032">Aminotransferase</keyword>
<dbReference type="InterPro" id="IPR015424">
    <property type="entry name" value="PyrdxlP-dep_Trfase"/>
</dbReference>
<dbReference type="EMBL" id="ACYG01000027">
    <property type="protein sequence ID" value="EEV17214.1"/>
    <property type="molecule type" value="Genomic_DNA"/>
</dbReference>
<evidence type="ECO:0000313" key="9">
    <source>
        <dbReference type="Proteomes" id="UP000005709"/>
    </source>
</evidence>
<evidence type="ECO:0000256" key="6">
    <source>
        <dbReference type="RuleBase" id="RU003693"/>
    </source>
</evidence>
<dbReference type="InterPro" id="IPR050106">
    <property type="entry name" value="HistidinolP_aminotransfase"/>
</dbReference>
<dbReference type="InterPro" id="IPR015421">
    <property type="entry name" value="PyrdxlP-dep_Trfase_major"/>
</dbReference>
<dbReference type="GO" id="GO:0008483">
    <property type="term" value="F:transaminase activity"/>
    <property type="evidence" value="ECO:0007669"/>
    <property type="project" value="UniProtKB-KW"/>
</dbReference>
<dbReference type="InterPro" id="IPR001917">
    <property type="entry name" value="Aminotrans_II_pyridoxalP_BS"/>
</dbReference>
<dbReference type="AlphaFoldDB" id="C8PJV9"/>
<evidence type="ECO:0000259" key="7">
    <source>
        <dbReference type="Pfam" id="PF00155"/>
    </source>
</evidence>
<evidence type="ECO:0000313" key="8">
    <source>
        <dbReference type="EMBL" id="EEV17214.1"/>
    </source>
</evidence>